<gene>
    <name evidence="1" type="ORF">ACM44_10040</name>
</gene>
<evidence type="ECO:0000313" key="2">
    <source>
        <dbReference type="Proteomes" id="UP000035900"/>
    </source>
</evidence>
<dbReference type="PATRIC" id="fig|1304281.5.peg.2159"/>
<organism evidence="1 2">
    <name type="scientific">Chryseobacterium koreense CCUG 49689</name>
    <dbReference type="NCBI Taxonomy" id="1304281"/>
    <lineage>
        <taxon>Bacteria</taxon>
        <taxon>Pseudomonadati</taxon>
        <taxon>Bacteroidota</taxon>
        <taxon>Flavobacteriia</taxon>
        <taxon>Flavobacteriales</taxon>
        <taxon>Weeksellaceae</taxon>
        <taxon>Chryseobacterium group</taxon>
        <taxon>Chryseobacterium</taxon>
    </lineage>
</organism>
<accession>A0A0J7IYQ5</accession>
<keyword evidence="2" id="KW-1185">Reference proteome</keyword>
<evidence type="ECO:0000313" key="1">
    <source>
        <dbReference type="EMBL" id="KMQ70944.1"/>
    </source>
</evidence>
<dbReference type="OrthoDB" id="1367499at2"/>
<comment type="caution">
    <text evidence="1">The sequence shown here is derived from an EMBL/GenBank/DDBJ whole genome shotgun (WGS) entry which is preliminary data.</text>
</comment>
<dbReference type="Proteomes" id="UP000035900">
    <property type="component" value="Unassembled WGS sequence"/>
</dbReference>
<reference evidence="1 2" key="1">
    <citation type="journal article" date="2004" name="Int. J. Syst. Evol. Microbiol.">
        <title>Kaistella koreensis gen. nov., sp. nov., a novel member of the Chryseobacterium-Bergeyella-Riemerella branch.</title>
        <authorList>
            <person name="Kim M.K."/>
            <person name="Im W.T."/>
            <person name="Shin Y.K."/>
            <person name="Lim J.H."/>
            <person name="Kim S.H."/>
            <person name="Lee B.C."/>
            <person name="Park M.Y."/>
            <person name="Lee K.Y."/>
            <person name="Lee S.T."/>
        </authorList>
    </citation>
    <scope>NUCLEOTIDE SEQUENCE [LARGE SCALE GENOMIC DNA]</scope>
    <source>
        <strain evidence="1 2">CCUG 49689</strain>
    </source>
</reference>
<dbReference type="RefSeq" id="WP_048499894.1">
    <property type="nucleotide sequence ID" value="NZ_LFNG01000012.1"/>
</dbReference>
<sequence>MNTETLQINIAQRVLAMTDNKLLQKIRDLIVREDILAYDSLGKPLTEKEYIKQLDEVITEMESGIDEGLTSDEVFKNISNAHHLE</sequence>
<dbReference type="AlphaFoldDB" id="A0A0J7IYQ5"/>
<dbReference type="EMBL" id="LFNG01000012">
    <property type="protein sequence ID" value="KMQ70944.1"/>
    <property type="molecule type" value="Genomic_DNA"/>
</dbReference>
<protein>
    <submittedName>
        <fullName evidence="1">Uncharacterized protein</fullName>
    </submittedName>
</protein>
<proteinExistence type="predicted"/>
<name>A0A0J7IYQ5_9FLAO</name>